<reference evidence="2" key="1">
    <citation type="submission" date="2016-06" db="EMBL/GenBank/DDBJ databases">
        <title>Parallel loss of symbiosis genes in relatives of nitrogen-fixing non-legume Parasponia.</title>
        <authorList>
            <person name="Van Velzen R."/>
            <person name="Holmer R."/>
            <person name="Bu F."/>
            <person name="Rutten L."/>
            <person name="Van Zeijl A."/>
            <person name="Liu W."/>
            <person name="Santuari L."/>
            <person name="Cao Q."/>
            <person name="Sharma T."/>
            <person name="Shen D."/>
            <person name="Roswanjaya Y."/>
            <person name="Wardhani T."/>
            <person name="Kalhor M.S."/>
            <person name="Jansen J."/>
            <person name="Van den Hoogen J."/>
            <person name="Gungor B."/>
            <person name="Hartog M."/>
            <person name="Hontelez J."/>
            <person name="Verver J."/>
            <person name="Yang W.-C."/>
            <person name="Schijlen E."/>
            <person name="Repin R."/>
            <person name="Schilthuizen M."/>
            <person name="Schranz E."/>
            <person name="Heidstra R."/>
            <person name="Miyata K."/>
            <person name="Fedorova E."/>
            <person name="Kohlen W."/>
            <person name="Bisseling T."/>
            <person name="Smit S."/>
            <person name="Geurts R."/>
        </authorList>
    </citation>
    <scope>NUCLEOTIDE SEQUENCE [LARGE SCALE GENOMIC DNA]</scope>
    <source>
        <strain evidence="2">cv. WU1-14</strain>
    </source>
</reference>
<name>A0A2P5BVD2_PARAD</name>
<evidence type="ECO:0000313" key="1">
    <source>
        <dbReference type="EMBL" id="PON52740.1"/>
    </source>
</evidence>
<keyword evidence="2" id="KW-1185">Reference proteome</keyword>
<dbReference type="OrthoDB" id="1750859at2759"/>
<comment type="caution">
    <text evidence="1">The sequence shown here is derived from an EMBL/GenBank/DDBJ whole genome shotgun (WGS) entry which is preliminary data.</text>
</comment>
<accession>A0A2P5BVD2</accession>
<protein>
    <submittedName>
        <fullName evidence="1">Uncharacterized protein</fullName>
    </submittedName>
</protein>
<sequence length="75" mass="8221">YGNQGVEKKSSLEDLVSTFIVKTGARFKKSEGRSDNMEDHMNNMGTSIKNIKVQIGQLTSLISAQQKGSFPANTE</sequence>
<gene>
    <name evidence="1" type="ORF">PanWU01x14_207010</name>
</gene>
<organism evidence="1 2">
    <name type="scientific">Parasponia andersonii</name>
    <name type="common">Sponia andersonii</name>
    <dbReference type="NCBI Taxonomy" id="3476"/>
    <lineage>
        <taxon>Eukaryota</taxon>
        <taxon>Viridiplantae</taxon>
        <taxon>Streptophyta</taxon>
        <taxon>Embryophyta</taxon>
        <taxon>Tracheophyta</taxon>
        <taxon>Spermatophyta</taxon>
        <taxon>Magnoliopsida</taxon>
        <taxon>eudicotyledons</taxon>
        <taxon>Gunneridae</taxon>
        <taxon>Pentapetalae</taxon>
        <taxon>rosids</taxon>
        <taxon>fabids</taxon>
        <taxon>Rosales</taxon>
        <taxon>Cannabaceae</taxon>
        <taxon>Parasponia</taxon>
    </lineage>
</organism>
<feature type="non-terminal residue" evidence="1">
    <location>
        <position position="1"/>
    </location>
</feature>
<dbReference type="Proteomes" id="UP000237105">
    <property type="component" value="Unassembled WGS sequence"/>
</dbReference>
<dbReference type="AlphaFoldDB" id="A0A2P5BVD2"/>
<dbReference type="EMBL" id="JXTB01000215">
    <property type="protein sequence ID" value="PON52740.1"/>
    <property type="molecule type" value="Genomic_DNA"/>
</dbReference>
<feature type="non-terminal residue" evidence="1">
    <location>
        <position position="75"/>
    </location>
</feature>
<proteinExistence type="predicted"/>
<evidence type="ECO:0000313" key="2">
    <source>
        <dbReference type="Proteomes" id="UP000237105"/>
    </source>
</evidence>